<keyword evidence="1" id="KW-0597">Phosphoprotein</keyword>
<dbReference type="InterPro" id="IPR001680">
    <property type="entry name" value="WD40_rpt"/>
</dbReference>
<keyword evidence="2 4" id="KW-0853">WD repeat</keyword>
<dbReference type="PROSITE" id="PS50294">
    <property type="entry name" value="WD_REPEATS_REGION"/>
    <property type="match status" value="1"/>
</dbReference>
<reference evidence="7" key="1">
    <citation type="journal article" date="2013" name="Science">
        <title>The Amborella genome and the evolution of flowering plants.</title>
        <authorList>
            <consortium name="Amborella Genome Project"/>
        </authorList>
    </citation>
    <scope>NUCLEOTIDE SEQUENCE [LARGE SCALE GENOMIC DNA]</scope>
</reference>
<dbReference type="InterPro" id="IPR044285">
    <property type="entry name" value="PWP1"/>
</dbReference>
<name>W1P6U5_AMBTC</name>
<dbReference type="GO" id="GO:0005634">
    <property type="term" value="C:nucleus"/>
    <property type="evidence" value="ECO:0000318"/>
    <property type="project" value="GO_Central"/>
</dbReference>
<keyword evidence="3" id="KW-0677">Repeat</keyword>
<evidence type="ECO:0000256" key="5">
    <source>
        <dbReference type="SAM" id="MobiDB-lite"/>
    </source>
</evidence>
<dbReference type="GO" id="GO:0006364">
    <property type="term" value="P:rRNA processing"/>
    <property type="evidence" value="ECO:0007669"/>
    <property type="project" value="InterPro"/>
</dbReference>
<dbReference type="InterPro" id="IPR036322">
    <property type="entry name" value="WD40_repeat_dom_sf"/>
</dbReference>
<evidence type="ECO:0000256" key="2">
    <source>
        <dbReference type="ARBA" id="ARBA00022574"/>
    </source>
</evidence>
<dbReference type="PANTHER" id="PTHR14091">
    <property type="entry name" value="PERIODIC TRYPTOPHAN PROTEIN 1"/>
    <property type="match status" value="1"/>
</dbReference>
<proteinExistence type="predicted"/>
<dbReference type="Gramene" id="ERN03311">
    <property type="protein sequence ID" value="ERN03311"/>
    <property type="gene ID" value="AMTR_s00003p00233250"/>
</dbReference>
<dbReference type="Pfam" id="PF00400">
    <property type="entry name" value="WD40"/>
    <property type="match status" value="2"/>
</dbReference>
<keyword evidence="7" id="KW-1185">Reference proteome</keyword>
<dbReference type="PROSITE" id="PS50082">
    <property type="entry name" value="WD_REPEATS_2"/>
    <property type="match status" value="1"/>
</dbReference>
<dbReference type="SUPFAM" id="SSF50978">
    <property type="entry name" value="WD40 repeat-like"/>
    <property type="match status" value="1"/>
</dbReference>
<dbReference type="InterPro" id="IPR019775">
    <property type="entry name" value="WD40_repeat_CS"/>
</dbReference>
<accession>W1P6U5</accession>
<feature type="repeat" description="WD" evidence="4">
    <location>
        <begin position="245"/>
        <end position="287"/>
    </location>
</feature>
<dbReference type="OMA" id="CFVPRGV"/>
<dbReference type="Gene3D" id="2.130.10.10">
    <property type="entry name" value="YVTN repeat-like/Quinoprotein amine dehydrogenase"/>
    <property type="match status" value="2"/>
</dbReference>
<gene>
    <name evidence="6" type="ORF">AMTR_s00003p00233250</name>
</gene>
<feature type="region of interest" description="Disordered" evidence="5">
    <location>
        <begin position="33"/>
        <end position="56"/>
    </location>
</feature>
<evidence type="ECO:0000313" key="6">
    <source>
        <dbReference type="EMBL" id="ERN03311.1"/>
    </source>
</evidence>
<dbReference type="EMBL" id="KI394358">
    <property type="protein sequence ID" value="ERN03311.1"/>
    <property type="molecule type" value="Genomic_DNA"/>
</dbReference>
<dbReference type="Proteomes" id="UP000017836">
    <property type="component" value="Unassembled WGS sequence"/>
</dbReference>
<dbReference type="HOGENOM" id="CLU_023867_0_0_1"/>
<evidence type="ECO:0000256" key="1">
    <source>
        <dbReference type="ARBA" id="ARBA00022553"/>
    </source>
</evidence>
<dbReference type="SMART" id="SM00320">
    <property type="entry name" value="WD40"/>
    <property type="match status" value="3"/>
</dbReference>
<dbReference type="PROSITE" id="PS00678">
    <property type="entry name" value="WD_REPEATS_1"/>
    <property type="match status" value="1"/>
</dbReference>
<dbReference type="InterPro" id="IPR015943">
    <property type="entry name" value="WD40/YVTN_repeat-like_dom_sf"/>
</dbReference>
<evidence type="ECO:0000256" key="3">
    <source>
        <dbReference type="ARBA" id="ARBA00022737"/>
    </source>
</evidence>
<organism evidence="6 7">
    <name type="scientific">Amborella trichopoda</name>
    <dbReference type="NCBI Taxonomy" id="13333"/>
    <lineage>
        <taxon>Eukaryota</taxon>
        <taxon>Viridiplantae</taxon>
        <taxon>Streptophyta</taxon>
        <taxon>Embryophyta</taxon>
        <taxon>Tracheophyta</taxon>
        <taxon>Spermatophyta</taxon>
        <taxon>Magnoliopsida</taxon>
        <taxon>Amborellales</taxon>
        <taxon>Amborellaceae</taxon>
        <taxon>Amborella</taxon>
    </lineage>
</organism>
<dbReference type="STRING" id="13333.W1P6U5"/>
<evidence type="ECO:0000256" key="4">
    <source>
        <dbReference type="PROSITE-ProRule" id="PRU00221"/>
    </source>
</evidence>
<dbReference type="PANTHER" id="PTHR14091:SF0">
    <property type="entry name" value="PERIODIC TRYPTOPHAN PROTEIN 1 HOMOLOG"/>
    <property type="match status" value="1"/>
</dbReference>
<sequence>MISALSWVPKGVAKVLPDTAPLPSLDEIEELLKSKTLKNSGNSKDEGDDDMALSNEGPLDEVTAALVAADAIGRNSGDRTGTSKVQDITGGLLELDMDHYDDEDEGIDFFGSGSLRDIIDPSNDPYLKDKDDDDEEIEDMRIEPTDAIIICACNEDDVSHLEVHIYEEDSVDNEANLYVHHDIILPAFPLCTEWLDCNLKGGDKGNFIAVGSMEPEIEIWDLDVLDEVKPFMILGGKRKGKKYKEGSHTDAVLGLAWNKEFRNVLASASADKSVKVWDIVAGKCEHTMLHHTDKVQAVAWNRQQATVLLSGSFDHSVVMMDMRTPSHEGIRWSVTADVESLAWDPHAEHSFVVSLEDGTVQGFDIRTATSGKDSGLKPSFTLHAHDKAVCTVSYNLSAPNVRLSHKNYLYNM</sequence>
<dbReference type="AlphaFoldDB" id="W1P6U5"/>
<dbReference type="eggNOG" id="KOG0270">
    <property type="taxonomic scope" value="Eukaryota"/>
</dbReference>
<protein>
    <submittedName>
        <fullName evidence="6">Uncharacterized protein</fullName>
    </submittedName>
</protein>
<evidence type="ECO:0000313" key="7">
    <source>
        <dbReference type="Proteomes" id="UP000017836"/>
    </source>
</evidence>
<dbReference type="FunFam" id="2.130.10.10:FF:000714">
    <property type="entry name" value="Transducin/WD40 repeat-like superfamily protein"/>
    <property type="match status" value="1"/>
</dbReference>